<keyword evidence="1" id="KW-1185">Reference proteome</keyword>
<protein>
    <submittedName>
        <fullName evidence="2 3">Uncharacterized protein</fullName>
    </submittedName>
</protein>
<evidence type="ECO:0000313" key="3">
    <source>
        <dbReference type="WBParaSite" id="TCONS_00008289.p1"/>
    </source>
</evidence>
<proteinExistence type="predicted"/>
<dbReference type="AlphaFoldDB" id="A0A0K0E3C5"/>
<dbReference type="STRING" id="6248.A0A0K0E3C5"/>
<dbReference type="WBParaSite" id="SSTP_0000399700.1">
    <property type="protein sequence ID" value="SSTP_0000399700.1"/>
    <property type="gene ID" value="SSTP_0000399700"/>
</dbReference>
<evidence type="ECO:0000313" key="1">
    <source>
        <dbReference type="Proteomes" id="UP000035681"/>
    </source>
</evidence>
<accession>A0A0K0E3C5</accession>
<reference evidence="2" key="1">
    <citation type="submission" date="2015-08" db="UniProtKB">
        <authorList>
            <consortium name="WormBaseParasite"/>
        </authorList>
    </citation>
    <scope>IDENTIFICATION</scope>
</reference>
<name>A0A0K0E3C5_STRER</name>
<dbReference type="Proteomes" id="UP000035681">
    <property type="component" value="Unplaced"/>
</dbReference>
<evidence type="ECO:0000313" key="2">
    <source>
        <dbReference type="WBParaSite" id="SSTP_0000399700.1"/>
    </source>
</evidence>
<dbReference type="WBParaSite" id="TCONS_00008289.p1">
    <property type="protein sequence ID" value="TCONS_00008289.p1"/>
    <property type="gene ID" value="XLOC_006244"/>
</dbReference>
<organism evidence="2">
    <name type="scientific">Strongyloides stercoralis</name>
    <name type="common">Threadworm</name>
    <dbReference type="NCBI Taxonomy" id="6248"/>
    <lineage>
        <taxon>Eukaryota</taxon>
        <taxon>Metazoa</taxon>
        <taxon>Ecdysozoa</taxon>
        <taxon>Nematoda</taxon>
        <taxon>Chromadorea</taxon>
        <taxon>Rhabditida</taxon>
        <taxon>Tylenchina</taxon>
        <taxon>Panagrolaimomorpha</taxon>
        <taxon>Strongyloidoidea</taxon>
        <taxon>Strongyloididae</taxon>
        <taxon>Strongyloides</taxon>
    </lineage>
</organism>
<sequence>MNNDDHCEKLSKIILQELMQDKAFQMKWIYDSLNRIILLTELNMANGEVNKKSKEAPDIVQPNESTKRAINELIEAIDLSIETFLTNFQLAFCHMDFERNQDAATIYSNKVLLDRLISLDKFNVDKLNHFIRRLRQCIKGFTIRISGSFQVANCAFYAHELVKMFSNLTTYFQTHYEKIQLNNEVRRFETVSSEFCEMVEKRLSNYLMSFSRSTLKDHPTKENQDVNKYNKNKYKNTQLLQKNNFQQCHDYNGRHNKIKELTMNVMRNKNLSENDLNRIKNKWKPLFDSHKIFYSTAIPDTYGTAALHASNNITKSILNKIKKE</sequence>